<dbReference type="Gene3D" id="3.90.1300.10">
    <property type="entry name" value="Amidase signature (AS) domain"/>
    <property type="match status" value="1"/>
</dbReference>
<evidence type="ECO:0000313" key="3">
    <source>
        <dbReference type="Proteomes" id="UP000637695"/>
    </source>
</evidence>
<accession>A0A917K7H8</accession>
<dbReference type="Pfam" id="PF01425">
    <property type="entry name" value="Amidase"/>
    <property type="match status" value="1"/>
</dbReference>
<dbReference type="Proteomes" id="UP000637695">
    <property type="component" value="Unassembled WGS sequence"/>
</dbReference>
<organism evidence="2 3">
    <name type="scientific">Alicyclobacillus cellulosilyticus</name>
    <dbReference type="NCBI Taxonomy" id="1003997"/>
    <lineage>
        <taxon>Bacteria</taxon>
        <taxon>Bacillati</taxon>
        <taxon>Bacillota</taxon>
        <taxon>Bacilli</taxon>
        <taxon>Bacillales</taxon>
        <taxon>Alicyclobacillaceae</taxon>
        <taxon>Alicyclobacillus</taxon>
    </lineage>
</organism>
<sequence length="479" mass="51330">MDSRAQAITDMTLVDLVSAVKARHISPVEVVAAVLRRIEAWQPRVNAFITVCAEAAVAKARVLEQQLMRGGAHGALFGAPVAVKDIVYTRGVRTTMGSRWYEDFIPDDDAAVVERIRAAGGIVIGKVNTHELAYGPTGDCSWFGPARNPHDPARMTGGSSSGSAAAVAAGLCHAAVGTDTGGSIRIPSALCGVVGMKPTFGRVSTYGVHPLAPSLDHVGPLTQSVLDNAVFLSVLAGYDRRDGQSARRPPEDFTRGVGRPVAGWRVGLPEGEWFECLHPDVAGAVDRVVRILQDLGARAVPVALPPLAEMVWALDVVQRAEVFDRYESVLAARGSDLHPEVRARMEQSAHPRGYEYVRAKRMQEVFTAAVEEVFAAVDVLLMPAVAVPAQPLGAREVELCGERRPLVATLLLRTRPFNLTGHPALAQPCGWTADGLPVAVQWVGPRFGEARLYQVAHAVEQALPQHGRRLPSCLDLPTP</sequence>
<dbReference type="EMBL" id="BMOY01000013">
    <property type="protein sequence ID" value="GGJ03489.1"/>
    <property type="molecule type" value="Genomic_DNA"/>
</dbReference>
<dbReference type="PROSITE" id="PS00571">
    <property type="entry name" value="AMIDASES"/>
    <property type="match status" value="1"/>
</dbReference>
<evidence type="ECO:0000313" key="2">
    <source>
        <dbReference type="EMBL" id="GGJ03489.1"/>
    </source>
</evidence>
<dbReference type="SUPFAM" id="SSF75304">
    <property type="entry name" value="Amidase signature (AS) enzymes"/>
    <property type="match status" value="1"/>
</dbReference>
<reference evidence="2" key="1">
    <citation type="journal article" date="2014" name="Int. J. Syst. Evol. Microbiol.">
        <title>Complete genome sequence of Corynebacterium casei LMG S-19264T (=DSM 44701T), isolated from a smear-ripened cheese.</title>
        <authorList>
            <consortium name="US DOE Joint Genome Institute (JGI-PGF)"/>
            <person name="Walter F."/>
            <person name="Albersmeier A."/>
            <person name="Kalinowski J."/>
            <person name="Ruckert C."/>
        </authorList>
    </citation>
    <scope>NUCLEOTIDE SEQUENCE</scope>
    <source>
        <strain evidence="2">JCM 18487</strain>
    </source>
</reference>
<keyword evidence="3" id="KW-1185">Reference proteome</keyword>
<dbReference type="PANTHER" id="PTHR11895">
    <property type="entry name" value="TRANSAMIDASE"/>
    <property type="match status" value="1"/>
</dbReference>
<gene>
    <name evidence="2" type="ORF">GCM10010885_10920</name>
</gene>
<dbReference type="InterPro" id="IPR036928">
    <property type="entry name" value="AS_sf"/>
</dbReference>
<feature type="domain" description="Amidase" evidence="1">
    <location>
        <begin position="29"/>
        <end position="452"/>
    </location>
</feature>
<evidence type="ECO:0000259" key="1">
    <source>
        <dbReference type="Pfam" id="PF01425"/>
    </source>
</evidence>
<dbReference type="GO" id="GO:0003824">
    <property type="term" value="F:catalytic activity"/>
    <property type="evidence" value="ECO:0007669"/>
    <property type="project" value="InterPro"/>
</dbReference>
<comment type="caution">
    <text evidence="2">The sequence shown here is derived from an EMBL/GenBank/DDBJ whole genome shotgun (WGS) entry which is preliminary data.</text>
</comment>
<proteinExistence type="predicted"/>
<reference evidence="2" key="2">
    <citation type="submission" date="2020-09" db="EMBL/GenBank/DDBJ databases">
        <authorList>
            <person name="Sun Q."/>
            <person name="Ohkuma M."/>
        </authorList>
    </citation>
    <scope>NUCLEOTIDE SEQUENCE</scope>
    <source>
        <strain evidence="2">JCM 18487</strain>
    </source>
</reference>
<dbReference type="PANTHER" id="PTHR11895:SF176">
    <property type="entry name" value="AMIDASE AMID-RELATED"/>
    <property type="match status" value="1"/>
</dbReference>
<dbReference type="InterPro" id="IPR000120">
    <property type="entry name" value="Amidase"/>
</dbReference>
<dbReference type="InterPro" id="IPR020556">
    <property type="entry name" value="Amidase_CS"/>
</dbReference>
<protein>
    <submittedName>
        <fullName evidence="2">Amidase</fullName>
    </submittedName>
</protein>
<dbReference type="RefSeq" id="WP_188881645.1">
    <property type="nucleotide sequence ID" value="NZ_BMOY01000013.1"/>
</dbReference>
<dbReference type="InterPro" id="IPR023631">
    <property type="entry name" value="Amidase_dom"/>
</dbReference>
<name>A0A917K7H8_9BACL</name>
<dbReference type="AlphaFoldDB" id="A0A917K7H8"/>